<feature type="non-terminal residue" evidence="1">
    <location>
        <position position="1"/>
    </location>
</feature>
<dbReference type="AlphaFoldDB" id="A0ABD0RAJ4"/>
<dbReference type="Proteomes" id="UP001529510">
    <property type="component" value="Unassembled WGS sequence"/>
</dbReference>
<keyword evidence="2" id="KW-1185">Reference proteome</keyword>
<sequence length="62" mass="6848">CLLMASMPHPMTDLSYSTYSVETELIPGINLFSESDRGNLGTTVASLSFLSHWLYNSGHLLK</sequence>
<accession>A0ABD0RAJ4</accession>
<name>A0ABD0RAJ4_CIRMR</name>
<feature type="non-terminal residue" evidence="1">
    <location>
        <position position="62"/>
    </location>
</feature>
<evidence type="ECO:0000313" key="2">
    <source>
        <dbReference type="Proteomes" id="UP001529510"/>
    </source>
</evidence>
<proteinExistence type="predicted"/>
<dbReference type="PANTHER" id="PTHR33487:SF1">
    <property type="entry name" value="CILIA- AND FLAGELLA-ASSOCIATED PROTEIN 54"/>
    <property type="match status" value="1"/>
</dbReference>
<protein>
    <submittedName>
        <fullName evidence="1">Uncharacterized protein</fullName>
    </submittedName>
</protein>
<dbReference type="EMBL" id="JAMKFB020000004">
    <property type="protein sequence ID" value="KAL0195540.1"/>
    <property type="molecule type" value="Genomic_DNA"/>
</dbReference>
<gene>
    <name evidence="1" type="ORF">M9458_009112</name>
</gene>
<organism evidence="1 2">
    <name type="scientific">Cirrhinus mrigala</name>
    <name type="common">Mrigala</name>
    <dbReference type="NCBI Taxonomy" id="683832"/>
    <lineage>
        <taxon>Eukaryota</taxon>
        <taxon>Metazoa</taxon>
        <taxon>Chordata</taxon>
        <taxon>Craniata</taxon>
        <taxon>Vertebrata</taxon>
        <taxon>Euteleostomi</taxon>
        <taxon>Actinopterygii</taxon>
        <taxon>Neopterygii</taxon>
        <taxon>Teleostei</taxon>
        <taxon>Ostariophysi</taxon>
        <taxon>Cypriniformes</taxon>
        <taxon>Cyprinidae</taxon>
        <taxon>Labeoninae</taxon>
        <taxon>Labeonini</taxon>
        <taxon>Cirrhinus</taxon>
    </lineage>
</organism>
<comment type="caution">
    <text evidence="1">The sequence shown here is derived from an EMBL/GenBank/DDBJ whole genome shotgun (WGS) entry which is preliminary data.</text>
</comment>
<dbReference type="PANTHER" id="PTHR33487">
    <property type="entry name" value="CILIA- AND FLAGELLA-ASSOCIATED PROTEIN 54"/>
    <property type="match status" value="1"/>
</dbReference>
<reference evidence="1 2" key="1">
    <citation type="submission" date="2024-05" db="EMBL/GenBank/DDBJ databases">
        <title>Genome sequencing and assembly of Indian major carp, Cirrhinus mrigala (Hamilton, 1822).</title>
        <authorList>
            <person name="Mohindra V."/>
            <person name="Chowdhury L.M."/>
            <person name="Lal K."/>
            <person name="Jena J.K."/>
        </authorList>
    </citation>
    <scope>NUCLEOTIDE SEQUENCE [LARGE SCALE GENOMIC DNA]</scope>
    <source>
        <strain evidence="1">CM1030</strain>
        <tissue evidence="1">Blood</tissue>
    </source>
</reference>
<evidence type="ECO:0000313" key="1">
    <source>
        <dbReference type="EMBL" id="KAL0195540.1"/>
    </source>
</evidence>